<keyword evidence="1" id="KW-0472">Membrane</keyword>
<keyword evidence="3" id="KW-1185">Reference proteome</keyword>
<comment type="caution">
    <text evidence="2">The sequence shown here is derived from an EMBL/GenBank/DDBJ whole genome shotgun (WGS) entry which is preliminary data.</text>
</comment>
<dbReference type="Proteomes" id="UP000635606">
    <property type="component" value="Unassembled WGS sequence"/>
</dbReference>
<proteinExistence type="predicted"/>
<evidence type="ECO:0000256" key="1">
    <source>
        <dbReference type="SAM" id="Phobius"/>
    </source>
</evidence>
<organism evidence="2 3">
    <name type="scientific">Virgisporangium ochraceum</name>
    <dbReference type="NCBI Taxonomy" id="65505"/>
    <lineage>
        <taxon>Bacteria</taxon>
        <taxon>Bacillati</taxon>
        <taxon>Actinomycetota</taxon>
        <taxon>Actinomycetes</taxon>
        <taxon>Micromonosporales</taxon>
        <taxon>Micromonosporaceae</taxon>
        <taxon>Virgisporangium</taxon>
    </lineage>
</organism>
<feature type="transmembrane region" description="Helical" evidence="1">
    <location>
        <begin position="92"/>
        <end position="110"/>
    </location>
</feature>
<evidence type="ECO:0000313" key="2">
    <source>
        <dbReference type="EMBL" id="GIJ72286.1"/>
    </source>
</evidence>
<evidence type="ECO:0000313" key="3">
    <source>
        <dbReference type="Proteomes" id="UP000635606"/>
    </source>
</evidence>
<accession>A0A8J3ZZ55</accession>
<feature type="transmembrane region" description="Helical" evidence="1">
    <location>
        <begin position="29"/>
        <end position="46"/>
    </location>
</feature>
<dbReference type="AlphaFoldDB" id="A0A8J3ZZ55"/>
<evidence type="ECO:0008006" key="4">
    <source>
        <dbReference type="Google" id="ProtNLM"/>
    </source>
</evidence>
<protein>
    <recommendedName>
        <fullName evidence="4">DUF1453 domain-containing protein</fullName>
    </recommendedName>
</protein>
<keyword evidence="1" id="KW-1133">Transmembrane helix</keyword>
<dbReference type="RefSeq" id="WP_203932136.1">
    <property type="nucleotide sequence ID" value="NZ_BOPH01000098.1"/>
</dbReference>
<keyword evidence="1" id="KW-0812">Transmembrane</keyword>
<sequence>MIIILGIAVVVVVVRRFLGEPLSARDLLVPPVVLVGLGGYAVVGAAPATAVELAWVVSGSIVGLALGAARGWTVRLFVRDGALWQRYGPWTVVVWVGSVAVSAGLGWLAVRGGVREEVRPVTLAIGVSLLGELLVLGGRAWLAGQSGSGVRLTTSPRPRATSR</sequence>
<dbReference type="EMBL" id="BOPH01000098">
    <property type="protein sequence ID" value="GIJ72286.1"/>
    <property type="molecule type" value="Genomic_DNA"/>
</dbReference>
<name>A0A8J3ZZ55_9ACTN</name>
<feature type="transmembrane region" description="Helical" evidence="1">
    <location>
        <begin position="122"/>
        <end position="142"/>
    </location>
</feature>
<gene>
    <name evidence="2" type="ORF">Voc01_072030</name>
</gene>
<feature type="transmembrane region" description="Helical" evidence="1">
    <location>
        <begin position="53"/>
        <end position="72"/>
    </location>
</feature>
<reference evidence="2" key="1">
    <citation type="submission" date="2021-01" db="EMBL/GenBank/DDBJ databases">
        <title>Whole genome shotgun sequence of Virgisporangium ochraceum NBRC 16418.</title>
        <authorList>
            <person name="Komaki H."/>
            <person name="Tamura T."/>
        </authorList>
    </citation>
    <scope>NUCLEOTIDE SEQUENCE</scope>
    <source>
        <strain evidence="2">NBRC 16418</strain>
    </source>
</reference>